<dbReference type="Pfam" id="PF25185">
    <property type="entry name" value="Tad3"/>
    <property type="match status" value="1"/>
</dbReference>
<dbReference type="InterPro" id="IPR057383">
    <property type="entry name" value="Tad3"/>
</dbReference>
<evidence type="ECO:0000313" key="1">
    <source>
        <dbReference type="EMBL" id="KKN35659.1"/>
    </source>
</evidence>
<dbReference type="EMBL" id="LAZR01002023">
    <property type="protein sequence ID" value="KKN35659.1"/>
    <property type="molecule type" value="Genomic_DNA"/>
</dbReference>
<reference evidence="1" key="1">
    <citation type="journal article" date="2015" name="Nature">
        <title>Complex archaea that bridge the gap between prokaryotes and eukaryotes.</title>
        <authorList>
            <person name="Spang A."/>
            <person name="Saw J.H."/>
            <person name="Jorgensen S.L."/>
            <person name="Zaremba-Niedzwiedzka K."/>
            <person name="Martijn J."/>
            <person name="Lind A.E."/>
            <person name="van Eijk R."/>
            <person name="Schleper C."/>
            <person name="Guy L."/>
            <person name="Ettema T.J."/>
        </authorList>
    </citation>
    <scope>NUCLEOTIDE SEQUENCE</scope>
</reference>
<gene>
    <name evidence="1" type="ORF">LCGC14_0781560</name>
</gene>
<sequence length="145" mass="16636">MGWPTKEGEDEDDSQVWIYQHLKKLLEAFSDEGHSGSSAPYTISLFRRLALFEPLGPLTGEDHEWNDISEYGGDTKWQNNRCSHVFKDADGAAYDSNGRVFLEPNGAAFTNSESRVSVTFPYTPIRKVVKPGWFKRLAHWWKRII</sequence>
<name>A0A0F9PZM5_9ZZZZ</name>
<accession>A0A0F9PZM5</accession>
<dbReference type="AlphaFoldDB" id="A0A0F9PZM5"/>
<proteinExistence type="predicted"/>
<comment type="caution">
    <text evidence="1">The sequence shown here is derived from an EMBL/GenBank/DDBJ whole genome shotgun (WGS) entry which is preliminary data.</text>
</comment>
<protein>
    <submittedName>
        <fullName evidence="1">Uncharacterized protein</fullName>
    </submittedName>
</protein>
<organism evidence="1">
    <name type="scientific">marine sediment metagenome</name>
    <dbReference type="NCBI Taxonomy" id="412755"/>
    <lineage>
        <taxon>unclassified sequences</taxon>
        <taxon>metagenomes</taxon>
        <taxon>ecological metagenomes</taxon>
    </lineage>
</organism>